<proteinExistence type="predicted"/>
<evidence type="ECO:0000313" key="1">
    <source>
        <dbReference type="EMBL" id="KRM66091.1"/>
    </source>
</evidence>
<dbReference type="CDD" id="cd12218">
    <property type="entry name" value="Csn2"/>
    <property type="match status" value="1"/>
</dbReference>
<dbReference type="Proteomes" id="UP000051008">
    <property type="component" value="Unassembled WGS sequence"/>
</dbReference>
<accession>A0A0R2ANP2</accession>
<dbReference type="InterPro" id="IPR010146">
    <property type="entry name" value="CRISPR-assoc_prot_Csn2-typ"/>
</dbReference>
<dbReference type="PATRIC" id="fig|1423718.3.peg.726"/>
<dbReference type="NCBIfam" id="TIGR01866">
    <property type="entry name" value="cas_Csn2"/>
    <property type="match status" value="1"/>
</dbReference>
<gene>
    <name evidence="1" type="ORF">FC14_GL000694</name>
</gene>
<dbReference type="Pfam" id="PF09711">
    <property type="entry name" value="Cas_Csn2"/>
    <property type="match status" value="1"/>
</dbReference>
<protein>
    <submittedName>
        <fullName evidence="1">CRISPR-associated Csn2 family protein</fullName>
    </submittedName>
</protein>
<evidence type="ECO:0000313" key="2">
    <source>
        <dbReference type="Proteomes" id="UP000051008"/>
    </source>
</evidence>
<comment type="caution">
    <text evidence="1">The sequence shown here is derived from an EMBL/GenBank/DDBJ whole genome shotgun (WGS) entry which is preliminary data.</text>
</comment>
<sequence>MKLSYQGYDEVQIDEGKITVIATNNPTVYKDLILGVKDYNDKVKAYSDDFSLINNNLAFDFDGDALINHDLDKRYKLELVNKITEGLAPHVRTSIEKKARELFTLLQESLFMTDIPLEVSFDGDVKRLLKYANIHLHPSISNDAYGIIESDLKLHIECDDKSCIVFNNLASYMTQEQFRELQYVNNEIGTKVLLIEFSDLDKKDYYKNCNYYYIDADFVGWYF</sequence>
<dbReference type="AlphaFoldDB" id="A0A0R2ANP2"/>
<keyword evidence="2" id="KW-1185">Reference proteome</keyword>
<dbReference type="Gene3D" id="3.40.50.11940">
    <property type="match status" value="1"/>
</dbReference>
<organism evidence="1 2">
    <name type="scientific">Ligilactobacillus agilis DSM 20509</name>
    <dbReference type="NCBI Taxonomy" id="1423718"/>
    <lineage>
        <taxon>Bacteria</taxon>
        <taxon>Bacillati</taxon>
        <taxon>Bacillota</taxon>
        <taxon>Bacilli</taxon>
        <taxon>Lactobacillales</taxon>
        <taxon>Lactobacillaceae</taxon>
        <taxon>Ligilactobacillus</taxon>
    </lineage>
</organism>
<name>A0A0R2ANP2_9LACO</name>
<dbReference type="RefSeq" id="WP_056975705.1">
    <property type="nucleotide sequence ID" value="NZ_AYYP01000008.1"/>
</dbReference>
<dbReference type="OrthoDB" id="2246929at2"/>
<reference evidence="1 2" key="1">
    <citation type="journal article" date="2015" name="Genome Announc.">
        <title>Expanding the biotechnology potential of lactobacilli through comparative genomics of 213 strains and associated genera.</title>
        <authorList>
            <person name="Sun Z."/>
            <person name="Harris H.M."/>
            <person name="McCann A."/>
            <person name="Guo C."/>
            <person name="Argimon S."/>
            <person name="Zhang W."/>
            <person name="Yang X."/>
            <person name="Jeffery I.B."/>
            <person name="Cooney J.C."/>
            <person name="Kagawa T.F."/>
            <person name="Liu W."/>
            <person name="Song Y."/>
            <person name="Salvetti E."/>
            <person name="Wrobel A."/>
            <person name="Rasinkangas P."/>
            <person name="Parkhill J."/>
            <person name="Rea M.C."/>
            <person name="O'Sullivan O."/>
            <person name="Ritari J."/>
            <person name="Douillard F.P."/>
            <person name="Paul Ross R."/>
            <person name="Yang R."/>
            <person name="Briner A.E."/>
            <person name="Felis G.E."/>
            <person name="de Vos W.M."/>
            <person name="Barrangou R."/>
            <person name="Klaenhammer T.R."/>
            <person name="Caufield P.W."/>
            <person name="Cui Y."/>
            <person name="Zhang H."/>
            <person name="O'Toole P.W."/>
        </authorList>
    </citation>
    <scope>NUCLEOTIDE SEQUENCE [LARGE SCALE GENOMIC DNA]</scope>
    <source>
        <strain evidence="1 2">DSM 20509</strain>
    </source>
</reference>
<dbReference type="EMBL" id="AYYP01000008">
    <property type="protein sequence ID" value="KRM66091.1"/>
    <property type="molecule type" value="Genomic_DNA"/>
</dbReference>
<dbReference type="GeneID" id="75138115"/>
<dbReference type="InterPro" id="IPR038600">
    <property type="entry name" value="Csn2_sf"/>
</dbReference>